<evidence type="ECO:0000256" key="13">
    <source>
        <dbReference type="ARBA" id="ARBA00023237"/>
    </source>
</evidence>
<dbReference type="Pfam" id="PF02563">
    <property type="entry name" value="Poly_export"/>
    <property type="match status" value="1"/>
</dbReference>
<evidence type="ECO:0000256" key="1">
    <source>
        <dbReference type="ARBA" id="ARBA00004571"/>
    </source>
</evidence>
<keyword evidence="13" id="KW-0998">Cell outer membrane</keyword>
<evidence type="ECO:0000256" key="15">
    <source>
        <dbReference type="SAM" id="SignalP"/>
    </source>
</evidence>
<keyword evidence="4" id="KW-1134">Transmembrane beta strand</keyword>
<dbReference type="GO" id="GO:0006811">
    <property type="term" value="P:monoatomic ion transport"/>
    <property type="evidence" value="ECO:0007669"/>
    <property type="project" value="UniProtKB-KW"/>
</dbReference>
<dbReference type="AlphaFoldDB" id="A0A858RC20"/>
<dbReference type="InterPro" id="IPR003715">
    <property type="entry name" value="Poly_export_N"/>
</dbReference>
<keyword evidence="14" id="KW-0449">Lipoprotein</keyword>
<proteinExistence type="inferred from homology"/>
<keyword evidence="12" id="KW-0564">Palmitate</keyword>
<dbReference type="Gene3D" id="3.10.560.10">
    <property type="entry name" value="Outer membrane lipoprotein wza domain like"/>
    <property type="match status" value="2"/>
</dbReference>
<dbReference type="InterPro" id="IPR049712">
    <property type="entry name" value="Poly_export"/>
</dbReference>
<evidence type="ECO:0000259" key="16">
    <source>
        <dbReference type="Pfam" id="PF02563"/>
    </source>
</evidence>
<dbReference type="RefSeq" id="WP_169452493.1">
    <property type="nucleotide sequence ID" value="NZ_CP051774.1"/>
</dbReference>
<dbReference type="InterPro" id="IPR054765">
    <property type="entry name" value="SLBB_dom"/>
</dbReference>
<evidence type="ECO:0000313" key="19">
    <source>
        <dbReference type="EMBL" id="QJE94272.1"/>
    </source>
</evidence>
<keyword evidence="11" id="KW-0472">Membrane</keyword>
<evidence type="ECO:0000256" key="11">
    <source>
        <dbReference type="ARBA" id="ARBA00023136"/>
    </source>
</evidence>
<evidence type="ECO:0000256" key="2">
    <source>
        <dbReference type="ARBA" id="ARBA00009450"/>
    </source>
</evidence>
<gene>
    <name evidence="19" type="ORF">HHL09_00215</name>
</gene>
<evidence type="ECO:0000259" key="18">
    <source>
        <dbReference type="Pfam" id="PF22461"/>
    </source>
</evidence>
<dbReference type="Proteomes" id="UP000501812">
    <property type="component" value="Chromosome"/>
</dbReference>
<sequence>MRNLYQLAASLIALVTTGLAAPSDATLKVNDTIRVEVFNETDLNAVTKILKSGEVVLQFIGPVKIAGLTVAEANEKIRGLYDKDYLVDPKLTLTVEAYSQDMISVTGAVTGGGQFPYPQNAKLDLASALAMAGGTTRYADPKGVTVTRVDGGSSTYPISGASTVQIQPGDQITVRRSNYADKVAYVFGQVRKPGPVAFPPDGRLTLLDAIAQAGNYTELGNAKAVKINRNGKVTEVNLREMTEKGSEHYMLQPEDKITVPDRIW</sequence>
<dbReference type="PANTHER" id="PTHR33619">
    <property type="entry name" value="POLYSACCHARIDE EXPORT PROTEIN GFCE-RELATED"/>
    <property type="match status" value="1"/>
</dbReference>
<evidence type="ECO:0000256" key="3">
    <source>
        <dbReference type="ARBA" id="ARBA00022448"/>
    </source>
</evidence>
<keyword evidence="3" id="KW-0813">Transport</keyword>
<evidence type="ECO:0000259" key="17">
    <source>
        <dbReference type="Pfam" id="PF10531"/>
    </source>
</evidence>
<feature type="signal peptide" evidence="15">
    <location>
        <begin position="1"/>
        <end position="20"/>
    </location>
</feature>
<evidence type="ECO:0000256" key="12">
    <source>
        <dbReference type="ARBA" id="ARBA00023139"/>
    </source>
</evidence>
<dbReference type="Pfam" id="PF10531">
    <property type="entry name" value="SLBB"/>
    <property type="match status" value="1"/>
</dbReference>
<evidence type="ECO:0000313" key="20">
    <source>
        <dbReference type="Proteomes" id="UP000501812"/>
    </source>
</evidence>
<feature type="domain" description="SLBB" evidence="18">
    <location>
        <begin position="183"/>
        <end position="259"/>
    </location>
</feature>
<evidence type="ECO:0000256" key="7">
    <source>
        <dbReference type="ARBA" id="ARBA00022729"/>
    </source>
</evidence>
<keyword evidence="9" id="KW-0406">Ion transport</keyword>
<dbReference type="InterPro" id="IPR019554">
    <property type="entry name" value="Soluble_ligand-bd"/>
</dbReference>
<accession>A0A858RC20</accession>
<evidence type="ECO:0008006" key="21">
    <source>
        <dbReference type="Google" id="ProtNLM"/>
    </source>
</evidence>
<name>A0A858RC20_9BACT</name>
<comment type="subcellular location">
    <subcellularLocation>
        <location evidence="1">Cell outer membrane</location>
        <topology evidence="1">Multi-pass membrane protein</topology>
    </subcellularLocation>
</comment>
<dbReference type="Pfam" id="PF22461">
    <property type="entry name" value="SLBB_2"/>
    <property type="match status" value="1"/>
</dbReference>
<dbReference type="GO" id="GO:0046930">
    <property type="term" value="C:pore complex"/>
    <property type="evidence" value="ECO:0007669"/>
    <property type="project" value="UniProtKB-KW"/>
</dbReference>
<protein>
    <recommendedName>
        <fullName evidence="21">Polysaccharide export outer membrane protein</fullName>
    </recommendedName>
</protein>
<keyword evidence="7 15" id="KW-0732">Signal</keyword>
<evidence type="ECO:0000256" key="6">
    <source>
        <dbReference type="ARBA" id="ARBA00022692"/>
    </source>
</evidence>
<evidence type="ECO:0000256" key="8">
    <source>
        <dbReference type="ARBA" id="ARBA00023047"/>
    </source>
</evidence>
<dbReference type="GO" id="GO:0009279">
    <property type="term" value="C:cell outer membrane"/>
    <property type="evidence" value="ECO:0007669"/>
    <property type="project" value="UniProtKB-SubCell"/>
</dbReference>
<dbReference type="Gene3D" id="3.30.1950.10">
    <property type="entry name" value="wza like domain"/>
    <property type="match status" value="1"/>
</dbReference>
<evidence type="ECO:0000256" key="4">
    <source>
        <dbReference type="ARBA" id="ARBA00022452"/>
    </source>
</evidence>
<keyword evidence="20" id="KW-1185">Reference proteome</keyword>
<dbReference type="KEGG" id="luo:HHL09_00215"/>
<keyword evidence="5" id="KW-0762">Sugar transport</keyword>
<reference evidence="19 20" key="1">
    <citation type="submission" date="2020-04" db="EMBL/GenBank/DDBJ databases">
        <title>Luteolibacter sp. G-1-1-1 isolated from soil.</title>
        <authorList>
            <person name="Dahal R.H."/>
        </authorList>
    </citation>
    <scope>NUCLEOTIDE SEQUENCE [LARGE SCALE GENOMIC DNA]</scope>
    <source>
        <strain evidence="19 20">G-1-1-1</strain>
    </source>
</reference>
<keyword evidence="10" id="KW-0626">Porin</keyword>
<evidence type="ECO:0000256" key="10">
    <source>
        <dbReference type="ARBA" id="ARBA00023114"/>
    </source>
</evidence>
<dbReference type="GO" id="GO:0015159">
    <property type="term" value="F:polysaccharide transmembrane transporter activity"/>
    <property type="evidence" value="ECO:0007669"/>
    <property type="project" value="InterPro"/>
</dbReference>
<feature type="domain" description="Polysaccharide export protein N-terminal" evidence="16">
    <location>
        <begin position="21"/>
        <end position="95"/>
    </location>
</feature>
<evidence type="ECO:0000256" key="5">
    <source>
        <dbReference type="ARBA" id="ARBA00022597"/>
    </source>
</evidence>
<dbReference type="GO" id="GO:0015288">
    <property type="term" value="F:porin activity"/>
    <property type="evidence" value="ECO:0007669"/>
    <property type="project" value="UniProtKB-KW"/>
</dbReference>
<feature type="domain" description="Soluble ligand binding" evidence="17">
    <location>
        <begin position="103"/>
        <end position="155"/>
    </location>
</feature>
<feature type="chain" id="PRO_5032667079" description="Polysaccharide export outer membrane protein" evidence="15">
    <location>
        <begin position="21"/>
        <end position="264"/>
    </location>
</feature>
<dbReference type="PANTHER" id="PTHR33619:SF3">
    <property type="entry name" value="POLYSACCHARIDE EXPORT PROTEIN GFCE-RELATED"/>
    <property type="match status" value="1"/>
</dbReference>
<keyword evidence="8" id="KW-0625">Polysaccharide transport</keyword>
<dbReference type="EMBL" id="CP051774">
    <property type="protein sequence ID" value="QJE94272.1"/>
    <property type="molecule type" value="Genomic_DNA"/>
</dbReference>
<organism evidence="19 20">
    <name type="scientific">Luteolibacter luteus</name>
    <dbReference type="NCBI Taxonomy" id="2728835"/>
    <lineage>
        <taxon>Bacteria</taxon>
        <taxon>Pseudomonadati</taxon>
        <taxon>Verrucomicrobiota</taxon>
        <taxon>Verrucomicrobiia</taxon>
        <taxon>Verrucomicrobiales</taxon>
        <taxon>Verrucomicrobiaceae</taxon>
        <taxon>Luteolibacter</taxon>
    </lineage>
</organism>
<keyword evidence="6" id="KW-0812">Transmembrane</keyword>
<evidence type="ECO:0000256" key="9">
    <source>
        <dbReference type="ARBA" id="ARBA00023065"/>
    </source>
</evidence>
<comment type="similarity">
    <text evidence="2">Belongs to the BexD/CtrA/VexA family.</text>
</comment>
<evidence type="ECO:0000256" key="14">
    <source>
        <dbReference type="ARBA" id="ARBA00023288"/>
    </source>
</evidence>